<dbReference type="Proteomes" id="UP000051922">
    <property type="component" value="Unassembled WGS sequence"/>
</dbReference>
<dbReference type="SMART" id="SM00363">
    <property type="entry name" value="S4"/>
    <property type="match status" value="1"/>
</dbReference>
<sequence length="264" mass="29955">MTTGIYQHFRPEERILVDQLRDYIATAQVEYRPVVTPFANPRTRAIARILLGDDDSIGMWTDGGFDDAEWQRVVFAPDYFTPEPADYQVQLMGIKYPTKFAELHHSTILGTLVHQGIEREVFGDIETDGTRWQVAVDASMTDFFVDNVDHIGKVAVRLVPLTRDERVHGLSDWEDEVALLPGLRVDALVSHVYHVSRQRAKELVEHGDVTLNWQATLRPDAEVAPNDMVSVRGFGRIAVDAVTGQTAKGKLRVETRVIRKRRDH</sequence>
<dbReference type="OrthoDB" id="9812787at2"/>
<feature type="domain" description="RNA-binding S4" evidence="2">
    <location>
        <begin position="183"/>
        <end position="240"/>
    </location>
</feature>
<organism evidence="3 4">
    <name type="scientific">Lacticaseibacillus pantheris DSM 15945 = JCM 12539 = NBRC 106106</name>
    <dbReference type="NCBI Taxonomy" id="1423783"/>
    <lineage>
        <taxon>Bacteria</taxon>
        <taxon>Bacillati</taxon>
        <taxon>Bacillota</taxon>
        <taxon>Bacilli</taxon>
        <taxon>Lactobacillales</taxon>
        <taxon>Lactobacillaceae</taxon>
        <taxon>Lacticaseibacillus</taxon>
    </lineage>
</organism>
<dbReference type="RefSeq" id="WP_056957117.1">
    <property type="nucleotide sequence ID" value="NZ_AZFJ01000061.1"/>
</dbReference>
<dbReference type="Gene3D" id="3.10.290.10">
    <property type="entry name" value="RNA-binding S4 domain"/>
    <property type="match status" value="1"/>
</dbReference>
<dbReference type="Pfam" id="PF17774">
    <property type="entry name" value="YlmH_RBD"/>
    <property type="match status" value="1"/>
</dbReference>
<dbReference type="InterPro" id="IPR012677">
    <property type="entry name" value="Nucleotide-bd_a/b_plait_sf"/>
</dbReference>
<dbReference type="Gene3D" id="3.30.70.330">
    <property type="match status" value="1"/>
</dbReference>
<name>A0A0R1U3X0_9LACO</name>
<evidence type="ECO:0000256" key="1">
    <source>
        <dbReference type="PROSITE-ProRule" id="PRU00182"/>
    </source>
</evidence>
<dbReference type="AlphaFoldDB" id="A0A0R1U3X0"/>
<dbReference type="STRING" id="1423783.FC50_GL002053"/>
<comment type="caution">
    <text evidence="3">The sequence shown here is derived from an EMBL/GenBank/DDBJ whole genome shotgun (WGS) entry which is preliminary data.</text>
</comment>
<keyword evidence="1" id="KW-0694">RNA-binding</keyword>
<evidence type="ECO:0000313" key="4">
    <source>
        <dbReference type="Proteomes" id="UP000051922"/>
    </source>
</evidence>
<dbReference type="PROSITE" id="PS50889">
    <property type="entry name" value="S4"/>
    <property type="match status" value="1"/>
</dbReference>
<protein>
    <submittedName>
        <fullName evidence="3">RNA binding protein</fullName>
    </submittedName>
</protein>
<evidence type="ECO:0000313" key="3">
    <source>
        <dbReference type="EMBL" id="KRL84443.1"/>
    </source>
</evidence>
<dbReference type="InterPro" id="IPR036986">
    <property type="entry name" value="S4_RNA-bd_sf"/>
</dbReference>
<dbReference type="Pfam" id="PF01479">
    <property type="entry name" value="S4"/>
    <property type="match status" value="1"/>
</dbReference>
<evidence type="ECO:0000259" key="2">
    <source>
        <dbReference type="SMART" id="SM00363"/>
    </source>
</evidence>
<gene>
    <name evidence="3" type="ORF">FC50_GL002053</name>
</gene>
<dbReference type="SUPFAM" id="SSF55174">
    <property type="entry name" value="Alpha-L RNA-binding motif"/>
    <property type="match status" value="1"/>
</dbReference>
<dbReference type="CDD" id="cd00165">
    <property type="entry name" value="S4"/>
    <property type="match status" value="1"/>
</dbReference>
<keyword evidence="4" id="KW-1185">Reference proteome</keyword>
<proteinExistence type="predicted"/>
<dbReference type="GO" id="GO:0003723">
    <property type="term" value="F:RNA binding"/>
    <property type="evidence" value="ECO:0007669"/>
    <property type="project" value="UniProtKB-KW"/>
</dbReference>
<dbReference type="Gene3D" id="3.30.1370.160">
    <property type="match status" value="1"/>
</dbReference>
<dbReference type="InterPro" id="IPR002942">
    <property type="entry name" value="S4_RNA-bd"/>
</dbReference>
<accession>A0A0R1U3X0</accession>
<reference evidence="3 4" key="1">
    <citation type="journal article" date="2015" name="Genome Announc.">
        <title>Expanding the biotechnology potential of lactobacilli through comparative genomics of 213 strains and associated genera.</title>
        <authorList>
            <person name="Sun Z."/>
            <person name="Harris H.M."/>
            <person name="McCann A."/>
            <person name="Guo C."/>
            <person name="Argimon S."/>
            <person name="Zhang W."/>
            <person name="Yang X."/>
            <person name="Jeffery I.B."/>
            <person name="Cooney J.C."/>
            <person name="Kagawa T.F."/>
            <person name="Liu W."/>
            <person name="Song Y."/>
            <person name="Salvetti E."/>
            <person name="Wrobel A."/>
            <person name="Rasinkangas P."/>
            <person name="Parkhill J."/>
            <person name="Rea M.C."/>
            <person name="O'Sullivan O."/>
            <person name="Ritari J."/>
            <person name="Douillard F.P."/>
            <person name="Paul Ross R."/>
            <person name="Yang R."/>
            <person name="Briner A.E."/>
            <person name="Felis G.E."/>
            <person name="de Vos W.M."/>
            <person name="Barrangou R."/>
            <person name="Klaenhammer T.R."/>
            <person name="Caufield P.W."/>
            <person name="Cui Y."/>
            <person name="Zhang H."/>
            <person name="O'Toole P.W."/>
        </authorList>
    </citation>
    <scope>NUCLEOTIDE SEQUENCE [LARGE SCALE GENOMIC DNA]</scope>
    <source>
        <strain evidence="3 4">DSM 15945</strain>
    </source>
</reference>
<dbReference type="PATRIC" id="fig|1423783.4.peg.2104"/>
<dbReference type="InterPro" id="IPR040591">
    <property type="entry name" value="RqcP2_RBD"/>
</dbReference>
<dbReference type="EMBL" id="AZFJ01000061">
    <property type="protein sequence ID" value="KRL84443.1"/>
    <property type="molecule type" value="Genomic_DNA"/>
</dbReference>